<proteinExistence type="predicted"/>
<evidence type="ECO:0000256" key="4">
    <source>
        <dbReference type="ARBA" id="ARBA00023136"/>
    </source>
</evidence>
<keyword evidence="7" id="KW-1185">Reference proteome</keyword>
<dbReference type="InterPro" id="IPR006260">
    <property type="entry name" value="TonB/TolA_C"/>
</dbReference>
<dbReference type="EMBL" id="CAJHCP010000004">
    <property type="protein sequence ID" value="CAD6526856.1"/>
    <property type="molecule type" value="Genomic_DNA"/>
</dbReference>
<dbReference type="PROSITE" id="PS52015">
    <property type="entry name" value="TONB_CTD"/>
    <property type="match status" value="1"/>
</dbReference>
<dbReference type="NCBIfam" id="TIGR01352">
    <property type="entry name" value="tonB_Cterm"/>
    <property type="match status" value="1"/>
</dbReference>
<dbReference type="Proteomes" id="UP000598032">
    <property type="component" value="Unassembled WGS sequence"/>
</dbReference>
<name>A0ABM8NI61_9BURK</name>
<sequence>MIHADGSVDVELIKPTSNPRLNQILLEALHQWRFFPALQNGHPIDSQQDIRVHFNVD</sequence>
<evidence type="ECO:0000313" key="6">
    <source>
        <dbReference type="EMBL" id="CAD6526856.1"/>
    </source>
</evidence>
<comment type="subcellular location">
    <subcellularLocation>
        <location evidence="1">Membrane</location>
        <topology evidence="1">Single-pass membrane protein</topology>
    </subcellularLocation>
</comment>
<accession>A0ABM8NI61</accession>
<comment type="caution">
    <text evidence="6">The sequence shown here is derived from an EMBL/GenBank/DDBJ whole genome shotgun (WGS) entry which is preliminary data.</text>
</comment>
<keyword evidence="2" id="KW-0812">Transmembrane</keyword>
<dbReference type="InterPro" id="IPR037682">
    <property type="entry name" value="TonB_C"/>
</dbReference>
<evidence type="ECO:0000259" key="5">
    <source>
        <dbReference type="PROSITE" id="PS52015"/>
    </source>
</evidence>
<evidence type="ECO:0000256" key="1">
    <source>
        <dbReference type="ARBA" id="ARBA00004167"/>
    </source>
</evidence>
<protein>
    <recommendedName>
        <fullName evidence="5">TonB C-terminal domain-containing protein</fullName>
    </recommendedName>
</protein>
<dbReference type="Pfam" id="PF03544">
    <property type="entry name" value="TonB_C"/>
    <property type="match status" value="1"/>
</dbReference>
<evidence type="ECO:0000313" key="7">
    <source>
        <dbReference type="Proteomes" id="UP000598032"/>
    </source>
</evidence>
<dbReference type="SUPFAM" id="SSF74653">
    <property type="entry name" value="TolA/TonB C-terminal domain"/>
    <property type="match status" value="1"/>
</dbReference>
<gene>
    <name evidence="6" type="ORF">LMG28140_01874</name>
</gene>
<keyword evidence="4" id="KW-0472">Membrane</keyword>
<organism evidence="6 7">
    <name type="scientific">Paraburkholderia metrosideri</name>
    <dbReference type="NCBI Taxonomy" id="580937"/>
    <lineage>
        <taxon>Bacteria</taxon>
        <taxon>Pseudomonadati</taxon>
        <taxon>Pseudomonadota</taxon>
        <taxon>Betaproteobacteria</taxon>
        <taxon>Burkholderiales</taxon>
        <taxon>Burkholderiaceae</taxon>
        <taxon>Paraburkholderia</taxon>
    </lineage>
</organism>
<evidence type="ECO:0000256" key="2">
    <source>
        <dbReference type="ARBA" id="ARBA00022692"/>
    </source>
</evidence>
<evidence type="ECO:0000256" key="3">
    <source>
        <dbReference type="ARBA" id="ARBA00022989"/>
    </source>
</evidence>
<reference evidence="6 7" key="1">
    <citation type="submission" date="2020-10" db="EMBL/GenBank/DDBJ databases">
        <authorList>
            <person name="Peeters C."/>
        </authorList>
    </citation>
    <scope>NUCLEOTIDE SEQUENCE [LARGE SCALE GENOMIC DNA]</scope>
    <source>
        <strain evidence="6 7">LMG 28140</strain>
    </source>
</reference>
<feature type="domain" description="TonB C-terminal" evidence="5">
    <location>
        <begin position="1"/>
        <end position="57"/>
    </location>
</feature>
<dbReference type="Gene3D" id="3.30.1150.10">
    <property type="match status" value="1"/>
</dbReference>
<keyword evidence="3" id="KW-1133">Transmembrane helix</keyword>